<name>A0A5C6UVD6_9FLAO</name>
<reference evidence="2 3" key="1">
    <citation type="submission" date="2019-08" db="EMBL/GenBank/DDBJ databases">
        <title>Genome of Luteibaculum oceani JCM 18817.</title>
        <authorList>
            <person name="Bowman J.P."/>
        </authorList>
    </citation>
    <scope>NUCLEOTIDE SEQUENCE [LARGE SCALE GENOMIC DNA]</scope>
    <source>
        <strain evidence="2 3">JCM 18817</strain>
    </source>
</reference>
<dbReference type="RefSeq" id="WP_147015213.1">
    <property type="nucleotide sequence ID" value="NZ_VORB01000010.1"/>
</dbReference>
<keyword evidence="1" id="KW-0812">Transmembrane</keyword>
<feature type="transmembrane region" description="Helical" evidence="1">
    <location>
        <begin position="85"/>
        <end position="103"/>
    </location>
</feature>
<dbReference type="AlphaFoldDB" id="A0A5C6UVD6"/>
<comment type="caution">
    <text evidence="2">The sequence shown here is derived from an EMBL/GenBank/DDBJ whole genome shotgun (WGS) entry which is preliminary data.</text>
</comment>
<organism evidence="2 3">
    <name type="scientific">Luteibaculum oceani</name>
    <dbReference type="NCBI Taxonomy" id="1294296"/>
    <lineage>
        <taxon>Bacteria</taxon>
        <taxon>Pseudomonadati</taxon>
        <taxon>Bacteroidota</taxon>
        <taxon>Flavobacteriia</taxon>
        <taxon>Flavobacteriales</taxon>
        <taxon>Luteibaculaceae</taxon>
        <taxon>Luteibaculum</taxon>
    </lineage>
</organism>
<protein>
    <submittedName>
        <fullName evidence="2">Uncharacterized protein</fullName>
    </submittedName>
</protein>
<dbReference type="Proteomes" id="UP000321168">
    <property type="component" value="Unassembled WGS sequence"/>
</dbReference>
<accession>A0A5C6UVD6</accession>
<proteinExistence type="predicted"/>
<evidence type="ECO:0000313" key="2">
    <source>
        <dbReference type="EMBL" id="TXC76211.1"/>
    </source>
</evidence>
<evidence type="ECO:0000256" key="1">
    <source>
        <dbReference type="SAM" id="Phobius"/>
    </source>
</evidence>
<evidence type="ECO:0000313" key="3">
    <source>
        <dbReference type="Proteomes" id="UP000321168"/>
    </source>
</evidence>
<gene>
    <name evidence="2" type="ORF">FRX97_10705</name>
</gene>
<keyword evidence="3" id="KW-1185">Reference proteome</keyword>
<keyword evidence="1" id="KW-1133">Transmembrane helix</keyword>
<feature type="transmembrane region" description="Helical" evidence="1">
    <location>
        <begin position="55"/>
        <end position="73"/>
    </location>
</feature>
<sequence length="135" mass="15133">MGKRIFTLVAAIMVALITYGLLGALINYLIPTPEELMNSTDPAIVMKRVNSVSPVKWTLTVIGFYIAFVVGHFTHKAILGVDKVVKIAFTVLFLSLPIYLFYVIYPWGIWAPIPMFIGAILIHQWLNRAPNDKLS</sequence>
<dbReference type="EMBL" id="VORB01000010">
    <property type="protein sequence ID" value="TXC76211.1"/>
    <property type="molecule type" value="Genomic_DNA"/>
</dbReference>
<keyword evidence="1" id="KW-0472">Membrane</keyword>
<feature type="transmembrane region" description="Helical" evidence="1">
    <location>
        <begin position="7"/>
        <end position="30"/>
    </location>
</feature>